<evidence type="ECO:0000256" key="2">
    <source>
        <dbReference type="ARBA" id="ARBA00022692"/>
    </source>
</evidence>
<evidence type="ECO:0000313" key="7">
    <source>
        <dbReference type="EMBL" id="CAA9503119.1"/>
    </source>
</evidence>
<dbReference type="InterPro" id="IPR013525">
    <property type="entry name" value="ABC2_TM"/>
</dbReference>
<dbReference type="InterPro" id="IPR047817">
    <property type="entry name" value="ABC2_TM_bact-type"/>
</dbReference>
<dbReference type="GO" id="GO:0140359">
    <property type="term" value="F:ABC-type transporter activity"/>
    <property type="evidence" value="ECO:0007669"/>
    <property type="project" value="InterPro"/>
</dbReference>
<accession>A0A6J4SRA2</accession>
<feature type="transmembrane region" description="Helical" evidence="5">
    <location>
        <begin position="235"/>
        <end position="256"/>
    </location>
</feature>
<feature type="domain" description="ABC transmembrane type-2" evidence="6">
    <location>
        <begin position="29"/>
        <end position="259"/>
    </location>
</feature>
<gene>
    <name evidence="7" type="ORF">AVDCRST_MAG69-2008</name>
</gene>
<evidence type="ECO:0000256" key="1">
    <source>
        <dbReference type="ARBA" id="ARBA00004141"/>
    </source>
</evidence>
<dbReference type="EMBL" id="CADCVP010000215">
    <property type="protein sequence ID" value="CAA9503119.1"/>
    <property type="molecule type" value="Genomic_DNA"/>
</dbReference>
<keyword evidence="4 5" id="KW-0472">Membrane</keyword>
<dbReference type="Pfam" id="PF01061">
    <property type="entry name" value="ABC2_membrane"/>
    <property type="match status" value="1"/>
</dbReference>
<dbReference type="InterPro" id="IPR000412">
    <property type="entry name" value="ABC_2_transport"/>
</dbReference>
<feature type="transmembrane region" description="Helical" evidence="5">
    <location>
        <begin position="177"/>
        <end position="196"/>
    </location>
</feature>
<dbReference type="PROSITE" id="PS51012">
    <property type="entry name" value="ABC_TM2"/>
    <property type="match status" value="1"/>
</dbReference>
<dbReference type="PANTHER" id="PTHR43229">
    <property type="entry name" value="NODULATION PROTEIN J"/>
    <property type="match status" value="1"/>
</dbReference>
<feature type="transmembrane region" description="Helical" evidence="5">
    <location>
        <begin position="30"/>
        <end position="52"/>
    </location>
</feature>
<evidence type="ECO:0000256" key="3">
    <source>
        <dbReference type="ARBA" id="ARBA00022989"/>
    </source>
</evidence>
<evidence type="ECO:0000259" key="6">
    <source>
        <dbReference type="PROSITE" id="PS51012"/>
    </source>
</evidence>
<comment type="subcellular location">
    <subcellularLocation>
        <location evidence="5">Cell membrane</location>
        <topology evidence="5">Multi-pass membrane protein</topology>
    </subcellularLocation>
    <subcellularLocation>
        <location evidence="1">Membrane</location>
        <topology evidence="1">Multi-pass membrane protein</topology>
    </subcellularLocation>
</comment>
<keyword evidence="3 5" id="KW-1133">Transmembrane helix</keyword>
<feature type="transmembrane region" description="Helical" evidence="5">
    <location>
        <begin position="111"/>
        <end position="136"/>
    </location>
</feature>
<keyword evidence="5" id="KW-1003">Cell membrane</keyword>
<evidence type="ECO:0000256" key="5">
    <source>
        <dbReference type="RuleBase" id="RU361157"/>
    </source>
</evidence>
<sequence length="263" mass="27505">MTREDVRREAGVDLALGRRALTVQFRRAQLLMPTFVLPLMLLAVIASGTSAAQGLRGFPDVASYLGFVVPGTIIQGTILAGLTAGIALASDIEFGFFDRLLTAPVPRTSLVLGRLCGTLGLAVLQTSFFLAIALLFGARYPGGVPGALGTVVLAAVTAVGMGGISAAIALRTGSLSLLQSLFPFMFILLFTAPAFFPRELLHPFLREAAVYNPLTYVVEAVRGLLAGDASLGDPWIGLLAALALALSTVALSTYALKARLRTS</sequence>
<dbReference type="InterPro" id="IPR051784">
    <property type="entry name" value="Nod_factor_ABC_transporter"/>
</dbReference>
<keyword evidence="5" id="KW-0813">Transport</keyword>
<comment type="similarity">
    <text evidence="5">Belongs to the ABC-2 integral membrane protein family.</text>
</comment>
<feature type="transmembrane region" description="Helical" evidence="5">
    <location>
        <begin position="148"/>
        <end position="170"/>
    </location>
</feature>
<organism evidence="7">
    <name type="scientific">uncultured Solirubrobacteraceae bacterium</name>
    <dbReference type="NCBI Taxonomy" id="1162706"/>
    <lineage>
        <taxon>Bacteria</taxon>
        <taxon>Bacillati</taxon>
        <taxon>Actinomycetota</taxon>
        <taxon>Thermoleophilia</taxon>
        <taxon>Solirubrobacterales</taxon>
        <taxon>Solirubrobacteraceae</taxon>
        <taxon>environmental samples</taxon>
    </lineage>
</organism>
<keyword evidence="2 5" id="KW-0812">Transmembrane</keyword>
<name>A0A6J4SRA2_9ACTN</name>
<feature type="transmembrane region" description="Helical" evidence="5">
    <location>
        <begin position="64"/>
        <end position="90"/>
    </location>
</feature>
<dbReference type="AlphaFoldDB" id="A0A6J4SRA2"/>
<dbReference type="PIRSF" id="PIRSF006648">
    <property type="entry name" value="DrrB"/>
    <property type="match status" value="1"/>
</dbReference>
<dbReference type="PANTHER" id="PTHR43229:SF3">
    <property type="entry name" value="ABC-TYPE MULTIDRUG TRANSPORT SYSTEM, PERMEASE COMPONENT"/>
    <property type="match status" value="1"/>
</dbReference>
<reference evidence="7" key="1">
    <citation type="submission" date="2020-02" db="EMBL/GenBank/DDBJ databases">
        <authorList>
            <person name="Meier V. D."/>
        </authorList>
    </citation>
    <scope>NUCLEOTIDE SEQUENCE</scope>
    <source>
        <strain evidence="7">AVDCRST_MAG69</strain>
    </source>
</reference>
<proteinExistence type="inferred from homology"/>
<evidence type="ECO:0000256" key="4">
    <source>
        <dbReference type="ARBA" id="ARBA00023136"/>
    </source>
</evidence>
<dbReference type="GO" id="GO:0043190">
    <property type="term" value="C:ATP-binding cassette (ABC) transporter complex"/>
    <property type="evidence" value="ECO:0007669"/>
    <property type="project" value="InterPro"/>
</dbReference>
<protein>
    <recommendedName>
        <fullName evidence="5">Transport permease protein</fullName>
    </recommendedName>
</protein>